<sequence length="304" mass="33440">MSQISMRQLLEAGVHFGHRTRYWNPKMAPYIFGHRNKIHIINLEETLPLFKDAYNYISRLSANGGNVMFVGTKRAAREAVGKQAQRCGMPFVNHRWLGGMLTNFKTVKNSIQRLHDLEQMIEDGSIRKLNKREALDLYRERDKLERGIGGIKEMTSLPDALFIIDVGFEKIAVDEARKLGIPVIAVVDTNCSPENIDVVIPGNDDAIRAIRIYTEMVADAVLTGRGSKGDFTGQEDGTVEVQAQGADHEPGKPAEAQAASEATQNSVIQESQGEAEPTATASLGDVASVPSEKPEQADPKQADK</sequence>
<comment type="caution">
    <text evidence="8">The sequence shown here is derived from an EMBL/GenBank/DDBJ whole genome shotgun (WGS) entry which is preliminary data.</text>
</comment>
<dbReference type="PANTHER" id="PTHR12534:SF0">
    <property type="entry name" value="SMALL RIBOSOMAL SUBUNIT PROTEIN US2M"/>
    <property type="match status" value="1"/>
</dbReference>
<dbReference type="PRINTS" id="PR00395">
    <property type="entry name" value="RIBOSOMALS2"/>
</dbReference>
<dbReference type="PROSITE" id="PS00963">
    <property type="entry name" value="RIBOSOMAL_S2_2"/>
    <property type="match status" value="1"/>
</dbReference>
<dbReference type="HAMAP" id="MF_00291_B">
    <property type="entry name" value="Ribosomal_uS2_B"/>
    <property type="match status" value="1"/>
</dbReference>
<dbReference type="STRING" id="1033802.SSPSH_001093"/>
<dbReference type="EMBL" id="AFNV02000006">
    <property type="protein sequence ID" value="ERJ19918.1"/>
    <property type="molecule type" value="Genomic_DNA"/>
</dbReference>
<evidence type="ECO:0000313" key="8">
    <source>
        <dbReference type="EMBL" id="ERJ19918.1"/>
    </source>
</evidence>
<dbReference type="PANTHER" id="PTHR12534">
    <property type="entry name" value="30S RIBOSOMAL PROTEIN S2 PROKARYOTIC AND ORGANELLAR"/>
    <property type="match status" value="1"/>
</dbReference>
<keyword evidence="3 5" id="KW-0687">Ribonucleoprotein</keyword>
<reference evidence="8 9" key="1">
    <citation type="journal article" date="2011" name="J. Bacteriol.">
        <title>Genome sequence of Salinisphaera shabanensis, a gammaproteobacterium from the harsh, variable environment of the brine-seawater interface of the Shaban Deep in the Red Sea.</title>
        <authorList>
            <person name="Antunes A."/>
            <person name="Alam I."/>
            <person name="Bajic V.B."/>
            <person name="Stingl U."/>
        </authorList>
    </citation>
    <scope>NUCLEOTIDE SEQUENCE [LARGE SCALE GENOMIC DNA]</scope>
    <source>
        <strain evidence="8 9">E1L3A</strain>
    </source>
</reference>
<dbReference type="Pfam" id="PF00318">
    <property type="entry name" value="Ribosomal_S2"/>
    <property type="match status" value="1"/>
</dbReference>
<dbReference type="GO" id="GO:0003735">
    <property type="term" value="F:structural constituent of ribosome"/>
    <property type="evidence" value="ECO:0007669"/>
    <property type="project" value="InterPro"/>
</dbReference>
<comment type="similarity">
    <text evidence="1 5 6">Belongs to the universal ribosomal protein uS2 family.</text>
</comment>
<dbReference type="NCBIfam" id="TIGR01011">
    <property type="entry name" value="rpsB_bact"/>
    <property type="match status" value="1"/>
</dbReference>
<dbReference type="InterPro" id="IPR005706">
    <property type="entry name" value="Ribosomal_uS2_bac/mit/plastid"/>
</dbReference>
<name>U2G0W7_9GAMM</name>
<dbReference type="CDD" id="cd01425">
    <property type="entry name" value="RPS2"/>
    <property type="match status" value="1"/>
</dbReference>
<evidence type="ECO:0000256" key="2">
    <source>
        <dbReference type="ARBA" id="ARBA00022980"/>
    </source>
</evidence>
<evidence type="ECO:0000256" key="7">
    <source>
        <dbReference type="SAM" id="MobiDB-lite"/>
    </source>
</evidence>
<feature type="compositionally biased region" description="Basic and acidic residues" evidence="7">
    <location>
        <begin position="292"/>
        <end position="304"/>
    </location>
</feature>
<protein>
    <recommendedName>
        <fullName evidence="4 5">Small ribosomal subunit protein uS2</fullName>
    </recommendedName>
</protein>
<organism evidence="8 9">
    <name type="scientific">Salinisphaera shabanensis E1L3A</name>
    <dbReference type="NCBI Taxonomy" id="1033802"/>
    <lineage>
        <taxon>Bacteria</taxon>
        <taxon>Pseudomonadati</taxon>
        <taxon>Pseudomonadota</taxon>
        <taxon>Gammaproteobacteria</taxon>
        <taxon>Salinisphaerales</taxon>
        <taxon>Salinisphaeraceae</taxon>
        <taxon>Salinisphaera</taxon>
    </lineage>
</organism>
<gene>
    <name evidence="5 8" type="primary">rpsB</name>
    <name evidence="8" type="ORF">SSPSH_001093</name>
</gene>
<keyword evidence="2 5" id="KW-0689">Ribosomal protein</keyword>
<evidence type="ECO:0000256" key="5">
    <source>
        <dbReference type="HAMAP-Rule" id="MF_00291"/>
    </source>
</evidence>
<accession>U2G0W7</accession>
<dbReference type="InterPro" id="IPR001865">
    <property type="entry name" value="Ribosomal_uS2"/>
</dbReference>
<dbReference type="Gene3D" id="3.40.50.10490">
    <property type="entry name" value="Glucose-6-phosphate isomerase like protein, domain 1"/>
    <property type="match status" value="1"/>
</dbReference>
<dbReference type="GO" id="GO:0006412">
    <property type="term" value="P:translation"/>
    <property type="evidence" value="ECO:0007669"/>
    <property type="project" value="UniProtKB-UniRule"/>
</dbReference>
<dbReference type="FunFam" id="1.10.287.610:FF:000001">
    <property type="entry name" value="30S ribosomal protein S2"/>
    <property type="match status" value="1"/>
</dbReference>
<keyword evidence="9" id="KW-1185">Reference proteome</keyword>
<feature type="region of interest" description="Disordered" evidence="7">
    <location>
        <begin position="242"/>
        <end position="304"/>
    </location>
</feature>
<dbReference type="Gene3D" id="1.10.287.610">
    <property type="entry name" value="Helix hairpin bin"/>
    <property type="match status" value="1"/>
</dbReference>
<feature type="compositionally biased region" description="Polar residues" evidence="7">
    <location>
        <begin position="260"/>
        <end position="272"/>
    </location>
</feature>
<evidence type="ECO:0000313" key="9">
    <source>
        <dbReference type="Proteomes" id="UP000006242"/>
    </source>
</evidence>
<dbReference type="Proteomes" id="UP000006242">
    <property type="component" value="Unassembled WGS sequence"/>
</dbReference>
<dbReference type="SUPFAM" id="SSF52313">
    <property type="entry name" value="Ribosomal protein S2"/>
    <property type="match status" value="1"/>
</dbReference>
<dbReference type="GO" id="GO:0022627">
    <property type="term" value="C:cytosolic small ribosomal subunit"/>
    <property type="evidence" value="ECO:0007669"/>
    <property type="project" value="TreeGrafter"/>
</dbReference>
<dbReference type="RefSeq" id="WP_006911878.1">
    <property type="nucleotide sequence ID" value="NZ_AFNV02000006.1"/>
</dbReference>
<reference evidence="8 9" key="2">
    <citation type="journal article" date="2013" name="PLoS ONE">
        <title>INDIGO - INtegrated Data Warehouse of MIcrobial GenOmes with Examples from the Red Sea Extremophiles.</title>
        <authorList>
            <person name="Alam I."/>
            <person name="Antunes A."/>
            <person name="Kamau A.A."/>
            <person name="Ba Alawi W."/>
            <person name="Kalkatawi M."/>
            <person name="Stingl U."/>
            <person name="Bajic V.B."/>
        </authorList>
    </citation>
    <scope>NUCLEOTIDE SEQUENCE [LARGE SCALE GENOMIC DNA]</scope>
    <source>
        <strain evidence="8 9">E1L3A</strain>
    </source>
</reference>
<evidence type="ECO:0000256" key="6">
    <source>
        <dbReference type="RuleBase" id="RU003631"/>
    </source>
</evidence>
<dbReference type="OrthoDB" id="9808036at2"/>
<dbReference type="InterPro" id="IPR023591">
    <property type="entry name" value="Ribosomal_uS2_flav_dom_sf"/>
</dbReference>
<evidence type="ECO:0000256" key="1">
    <source>
        <dbReference type="ARBA" id="ARBA00006242"/>
    </source>
</evidence>
<proteinExistence type="inferred from homology"/>
<dbReference type="PROSITE" id="PS00962">
    <property type="entry name" value="RIBOSOMAL_S2_1"/>
    <property type="match status" value="1"/>
</dbReference>
<dbReference type="InterPro" id="IPR018130">
    <property type="entry name" value="Ribosomal_uS2_CS"/>
</dbReference>
<dbReference type="AlphaFoldDB" id="U2G0W7"/>
<evidence type="ECO:0000256" key="3">
    <source>
        <dbReference type="ARBA" id="ARBA00023274"/>
    </source>
</evidence>
<evidence type="ECO:0000256" key="4">
    <source>
        <dbReference type="ARBA" id="ARBA00035256"/>
    </source>
</evidence>
<dbReference type="eggNOG" id="COG0052">
    <property type="taxonomic scope" value="Bacteria"/>
</dbReference>